<proteinExistence type="predicted"/>
<protein>
    <submittedName>
        <fullName evidence="3">DUF3127 domain-containing protein</fullName>
    </submittedName>
</protein>
<dbReference type="RefSeq" id="WP_289826195.1">
    <property type="nucleotide sequence ID" value="NZ_JAUEIE010000017.1"/>
</dbReference>
<evidence type="ECO:0000313" key="3">
    <source>
        <dbReference type="EMBL" id="MDN0026046.1"/>
    </source>
</evidence>
<dbReference type="Pfam" id="PF11325">
    <property type="entry name" value="DUF3127"/>
    <property type="match status" value="1"/>
</dbReference>
<reference evidence="3" key="1">
    <citation type="submission" date="2023-06" db="EMBL/GenBank/DDBJ databases">
        <authorList>
            <person name="Zeman M."/>
            <person name="Kubasova T."/>
            <person name="Jahodarova E."/>
            <person name="Nykrynova M."/>
            <person name="Rychlik I."/>
        </authorList>
    </citation>
    <scope>NUCLEOTIDE SEQUENCE</scope>
    <source>
        <strain evidence="3">ET15</strain>
        <strain evidence="2">ET37</strain>
    </source>
</reference>
<dbReference type="InterPro" id="IPR021474">
    <property type="entry name" value="DUF3127"/>
</dbReference>
<dbReference type="Proteomes" id="UP001167831">
    <property type="component" value="Unassembled WGS sequence"/>
</dbReference>
<name>A0AAW7JPT4_9BACT</name>
<dbReference type="AlphaFoldDB" id="A0AAW7JPT4"/>
<dbReference type="Proteomes" id="UP001168478">
    <property type="component" value="Unassembled WGS sequence"/>
</dbReference>
<sequence>MELQGKIIAVLEPRSGESARGPWKAQDFVIETHDTYPRKMVFSVFGADRLERFNIQTGQEVSVSFDIDAHEYNGRWFNSIRAFDVRPTAQAVQQQAQPSSYVPGGSSAIPNTTFGAAPAASADSQFNDTKDDADDLPF</sequence>
<feature type="region of interest" description="Disordered" evidence="1">
    <location>
        <begin position="94"/>
        <end position="138"/>
    </location>
</feature>
<gene>
    <name evidence="2" type="ORF">QVN81_12030</name>
    <name evidence="3" type="ORF">QVN84_11020</name>
</gene>
<evidence type="ECO:0000313" key="5">
    <source>
        <dbReference type="Proteomes" id="UP001168478"/>
    </source>
</evidence>
<keyword evidence="4" id="KW-1185">Reference proteome</keyword>
<reference evidence="3" key="2">
    <citation type="submission" date="2023-08" db="EMBL/GenBank/DDBJ databases">
        <title>Identification and characterization of horizontal gene transfer across gut microbiota members of farm animals based on homology search.</title>
        <authorList>
            <person name="Schwarzerova J."/>
            <person name="Nykrynova M."/>
            <person name="Jureckova K."/>
            <person name="Cejkova D."/>
            <person name="Rychlik I."/>
        </authorList>
    </citation>
    <scope>NUCLEOTIDE SEQUENCE</scope>
    <source>
        <strain evidence="3">ET15</strain>
        <strain evidence="2">ET37</strain>
    </source>
</reference>
<evidence type="ECO:0000313" key="2">
    <source>
        <dbReference type="EMBL" id="MDN0023736.1"/>
    </source>
</evidence>
<comment type="caution">
    <text evidence="3">The sequence shown here is derived from an EMBL/GenBank/DDBJ whole genome shotgun (WGS) entry which is preliminary data.</text>
</comment>
<evidence type="ECO:0000313" key="4">
    <source>
        <dbReference type="Proteomes" id="UP001167831"/>
    </source>
</evidence>
<organism evidence="3 5">
    <name type="scientific">Leyella lascolaii</name>
    <dbReference type="NCBI Taxonomy" id="1776379"/>
    <lineage>
        <taxon>Bacteria</taxon>
        <taxon>Pseudomonadati</taxon>
        <taxon>Bacteroidota</taxon>
        <taxon>Bacteroidia</taxon>
        <taxon>Bacteroidales</taxon>
        <taxon>Prevotellaceae</taxon>
        <taxon>Leyella</taxon>
    </lineage>
</organism>
<dbReference type="EMBL" id="JAUEIF010000011">
    <property type="protein sequence ID" value="MDN0026046.1"/>
    <property type="molecule type" value="Genomic_DNA"/>
</dbReference>
<evidence type="ECO:0000256" key="1">
    <source>
        <dbReference type="SAM" id="MobiDB-lite"/>
    </source>
</evidence>
<dbReference type="EMBL" id="JAUEIE010000017">
    <property type="protein sequence ID" value="MDN0023736.1"/>
    <property type="molecule type" value="Genomic_DNA"/>
</dbReference>
<accession>A0AAW7JPT4</accession>